<evidence type="ECO:0000313" key="4">
    <source>
        <dbReference type="Proteomes" id="UP001165289"/>
    </source>
</evidence>
<proteinExistence type="predicted"/>
<feature type="compositionally biased region" description="Pro residues" evidence="2">
    <location>
        <begin position="853"/>
        <end position="862"/>
    </location>
</feature>
<feature type="compositionally biased region" description="Polar residues" evidence="2">
    <location>
        <begin position="836"/>
        <end position="847"/>
    </location>
</feature>
<protein>
    <submittedName>
        <fullName evidence="3">Uncharacterized protein</fullName>
    </submittedName>
</protein>
<name>A0AAV7JBH7_9METZ</name>
<feature type="coiled-coil region" evidence="1">
    <location>
        <begin position="185"/>
        <end position="265"/>
    </location>
</feature>
<dbReference type="AlphaFoldDB" id="A0AAV7JBH7"/>
<accession>A0AAV7JBH7</accession>
<evidence type="ECO:0000256" key="1">
    <source>
        <dbReference type="SAM" id="Coils"/>
    </source>
</evidence>
<dbReference type="Proteomes" id="UP001165289">
    <property type="component" value="Unassembled WGS sequence"/>
</dbReference>
<reference evidence="3 4" key="1">
    <citation type="journal article" date="2023" name="BMC Biol.">
        <title>The compact genome of the sponge Oopsacas minuta (Hexactinellida) is lacking key metazoan core genes.</title>
        <authorList>
            <person name="Santini S."/>
            <person name="Schenkelaars Q."/>
            <person name="Jourda C."/>
            <person name="Duchesne M."/>
            <person name="Belahbib H."/>
            <person name="Rocher C."/>
            <person name="Selva M."/>
            <person name="Riesgo A."/>
            <person name="Vervoort M."/>
            <person name="Leys S.P."/>
            <person name="Kodjabachian L."/>
            <person name="Le Bivic A."/>
            <person name="Borchiellini C."/>
            <person name="Claverie J.M."/>
            <person name="Renard E."/>
        </authorList>
    </citation>
    <scope>NUCLEOTIDE SEQUENCE [LARGE SCALE GENOMIC DNA]</scope>
    <source>
        <strain evidence="3">SPO-2</strain>
    </source>
</reference>
<dbReference type="EMBL" id="JAKMXF010000363">
    <property type="protein sequence ID" value="KAI6646094.1"/>
    <property type="molecule type" value="Genomic_DNA"/>
</dbReference>
<feature type="region of interest" description="Disordered" evidence="2">
    <location>
        <begin position="836"/>
        <end position="887"/>
    </location>
</feature>
<feature type="region of interest" description="Disordered" evidence="2">
    <location>
        <begin position="282"/>
        <end position="308"/>
    </location>
</feature>
<keyword evidence="4" id="KW-1185">Reference proteome</keyword>
<keyword evidence="1" id="KW-0175">Coiled coil</keyword>
<organism evidence="3 4">
    <name type="scientific">Oopsacas minuta</name>
    <dbReference type="NCBI Taxonomy" id="111878"/>
    <lineage>
        <taxon>Eukaryota</taxon>
        <taxon>Metazoa</taxon>
        <taxon>Porifera</taxon>
        <taxon>Hexactinellida</taxon>
        <taxon>Hexasterophora</taxon>
        <taxon>Lyssacinosida</taxon>
        <taxon>Leucopsacidae</taxon>
        <taxon>Oopsacas</taxon>
    </lineage>
</organism>
<feature type="compositionally biased region" description="Low complexity" evidence="2">
    <location>
        <begin position="612"/>
        <end position="623"/>
    </location>
</feature>
<feature type="region of interest" description="Disordered" evidence="2">
    <location>
        <begin position="576"/>
        <end position="645"/>
    </location>
</feature>
<sequence>MPVIDERSPNFDYGNEGYYYRKSTFLKDTAKIFVGGLPYSTSDDFANNHLAKSRRGEHPPYLPARRGTLSGTDNPVIPATRQEDRSRVEVNVFSPTIEYSPIQSIERPDIPPNYSEGKYQSCPGQSPPVFKSTLPRHEERVSVVLNSPPQDHPLPPPRIKPSVTTDITEKSREELEQKRQVDALILNLKTELANVKTEREEIQTKLGEEVRTWKNNHTYVCQLCEKVERDNVSLKKVVAQLIKDYTSAANELQDAVTNKKKWEEEVKEDGKNNIRSLTRSVQEMSIRTRKRRCSDPDTPGSPSQPSYPVAKELLLKKNENNINILISETISVYMCQPSAYSDRNIHESSNNQEVLLAKEKIKRVIEAQHADLKGKFDRIRQSLSEKEEKVHQDLDEILIARLHELDMCARNINLLNETYNLNQPKLGTNTLGDVNFKILTTVTASIEEFRKKIDAELNIRILWGSHDIEHSIRNICTLSYKSDPLATQTTVYLPSEGAVIPRATEHTSTDRNNSLDHNSLFLCTQYDKSFSTLHELENHQRERHSIGIITSPYRRNSVHRECILERQQQPYAAMSKFCPDSEKTSPPQSIQPYHESTASTQLHQQGVQHYDTTTTQSPSQGSQLLDNLMNQGIPYSPQAQLQPNLPSPLQYIPPQHQAVNKISPLIKSVQEISIRTRKGSVRILASIQRRRATHQGEIGRVIEGQHADLNAKFDRIRQSPSEKEEKVTSVQRRSVKRANAPVGWTRIDGAIRPYIPEDYSQALEGELFRQIHFLPKQKPTTPAGRDLISSSNHQIAPYVQEGPTNQLFETSNIQSGLFHPKVAHYTISAPLSHTTTPFGYSQSSQMQYAPRASPSPPPPPSEPGQLPFKPTHTPITRHASDSRFRDIEIRSPPSYTVDTNSPTNPLIQPKLFPRTNFRKSHQPEAELIQQHHEVPYTRSQPRDIMKGDKFEVKLVWQKQQPTLETDLEYFDMKDTEPPITLRWEYRKELSIASARLSAGEHRGSLAIPDSDAVVYGVQP</sequence>
<gene>
    <name evidence="3" type="ORF">LOD99_9541</name>
</gene>
<feature type="compositionally biased region" description="Basic and acidic residues" evidence="2">
    <location>
        <begin position="878"/>
        <end position="887"/>
    </location>
</feature>
<feature type="compositionally biased region" description="Polar residues" evidence="2">
    <location>
        <begin position="584"/>
        <end position="611"/>
    </location>
</feature>
<evidence type="ECO:0000256" key="2">
    <source>
        <dbReference type="SAM" id="MobiDB-lite"/>
    </source>
</evidence>
<comment type="caution">
    <text evidence="3">The sequence shown here is derived from an EMBL/GenBank/DDBJ whole genome shotgun (WGS) entry which is preliminary data.</text>
</comment>
<evidence type="ECO:0000313" key="3">
    <source>
        <dbReference type="EMBL" id="KAI6646094.1"/>
    </source>
</evidence>
<feature type="region of interest" description="Disordered" evidence="2">
    <location>
        <begin position="51"/>
        <end position="78"/>
    </location>
</feature>